<sequence>MIIACSLLREFKDIDYYQARTHDRGLIERVRTSGFLWLSSNYRQKKPWLFLSASSLTTAPRNAAGKIPSLPFTQLMKNITNNNHHHNSDKVDDDDDDDDDDDGGGGGDDDDDDDDDDVIMIRTMMQ</sequence>
<evidence type="ECO:0000256" key="1">
    <source>
        <dbReference type="SAM" id="MobiDB-lite"/>
    </source>
</evidence>
<name>A0AAV4DXU7_9GAST</name>
<protein>
    <submittedName>
        <fullName evidence="2">Uncharacterized protein</fullName>
    </submittedName>
</protein>
<feature type="region of interest" description="Disordered" evidence="1">
    <location>
        <begin position="78"/>
        <end position="126"/>
    </location>
</feature>
<dbReference type="AlphaFoldDB" id="A0AAV4DXU7"/>
<evidence type="ECO:0000313" key="3">
    <source>
        <dbReference type="Proteomes" id="UP000735302"/>
    </source>
</evidence>
<reference evidence="2 3" key="1">
    <citation type="journal article" date="2021" name="Elife">
        <title>Chloroplast acquisition without the gene transfer in kleptoplastic sea slugs, Plakobranchus ocellatus.</title>
        <authorList>
            <person name="Maeda T."/>
            <person name="Takahashi S."/>
            <person name="Yoshida T."/>
            <person name="Shimamura S."/>
            <person name="Takaki Y."/>
            <person name="Nagai Y."/>
            <person name="Toyoda A."/>
            <person name="Suzuki Y."/>
            <person name="Arimoto A."/>
            <person name="Ishii H."/>
            <person name="Satoh N."/>
            <person name="Nishiyama T."/>
            <person name="Hasebe M."/>
            <person name="Maruyama T."/>
            <person name="Minagawa J."/>
            <person name="Obokata J."/>
            <person name="Shigenobu S."/>
        </authorList>
    </citation>
    <scope>NUCLEOTIDE SEQUENCE [LARGE SCALE GENOMIC DNA]</scope>
</reference>
<organism evidence="2 3">
    <name type="scientific">Plakobranchus ocellatus</name>
    <dbReference type="NCBI Taxonomy" id="259542"/>
    <lineage>
        <taxon>Eukaryota</taxon>
        <taxon>Metazoa</taxon>
        <taxon>Spiralia</taxon>
        <taxon>Lophotrochozoa</taxon>
        <taxon>Mollusca</taxon>
        <taxon>Gastropoda</taxon>
        <taxon>Heterobranchia</taxon>
        <taxon>Euthyneura</taxon>
        <taxon>Panpulmonata</taxon>
        <taxon>Sacoglossa</taxon>
        <taxon>Placobranchoidea</taxon>
        <taxon>Plakobranchidae</taxon>
        <taxon>Plakobranchus</taxon>
    </lineage>
</organism>
<feature type="compositionally biased region" description="Acidic residues" evidence="1">
    <location>
        <begin position="91"/>
        <end position="118"/>
    </location>
</feature>
<dbReference type="Proteomes" id="UP000735302">
    <property type="component" value="Unassembled WGS sequence"/>
</dbReference>
<gene>
    <name evidence="2" type="ORF">PoB_007550500</name>
</gene>
<dbReference type="EMBL" id="BLXT01008455">
    <property type="protein sequence ID" value="GFO49000.1"/>
    <property type="molecule type" value="Genomic_DNA"/>
</dbReference>
<comment type="caution">
    <text evidence="2">The sequence shown here is derived from an EMBL/GenBank/DDBJ whole genome shotgun (WGS) entry which is preliminary data.</text>
</comment>
<proteinExistence type="predicted"/>
<keyword evidence="3" id="KW-1185">Reference proteome</keyword>
<accession>A0AAV4DXU7</accession>
<evidence type="ECO:0000313" key="2">
    <source>
        <dbReference type="EMBL" id="GFO49000.1"/>
    </source>
</evidence>